<evidence type="ECO:0000256" key="2">
    <source>
        <dbReference type="SAM" id="SignalP"/>
    </source>
</evidence>
<evidence type="ECO:0008006" key="5">
    <source>
        <dbReference type="Google" id="ProtNLM"/>
    </source>
</evidence>
<comment type="caution">
    <text evidence="3">The sequence shown here is derived from an EMBL/GenBank/DDBJ whole genome shotgun (WGS) entry which is preliminary data.</text>
</comment>
<dbReference type="PROSITE" id="PS51257">
    <property type="entry name" value="PROKAR_LIPOPROTEIN"/>
    <property type="match status" value="1"/>
</dbReference>
<name>A0ABT6SUU9_9ACTN</name>
<dbReference type="RefSeq" id="WP_282535292.1">
    <property type="nucleotide sequence ID" value="NZ_JASCIS010000010.1"/>
</dbReference>
<sequence length="174" mass="17505">MSASVRPQRRRLAALCAGTALLALSATACGFEDQAAVGVVTYTPVAAAPAEGHGEAGEGGHGEAAKDEQAGHGEEAAQEGHGEEAEGGAGGHGEEAAAAGGHGEEAEGVSETNPSIKGCHVMKGGAGKVENHTMTDMTVYVGTDCTGESKYLGSKRTGDIAPEADAWHSYRFVQ</sequence>
<evidence type="ECO:0000256" key="1">
    <source>
        <dbReference type="SAM" id="MobiDB-lite"/>
    </source>
</evidence>
<protein>
    <recommendedName>
        <fullName evidence="5">Lipoprotein</fullName>
    </recommendedName>
</protein>
<dbReference type="Proteomes" id="UP001237105">
    <property type="component" value="Unassembled WGS sequence"/>
</dbReference>
<feature type="region of interest" description="Disordered" evidence="1">
    <location>
        <begin position="50"/>
        <end position="118"/>
    </location>
</feature>
<evidence type="ECO:0000313" key="4">
    <source>
        <dbReference type="Proteomes" id="UP001237105"/>
    </source>
</evidence>
<keyword evidence="4" id="KW-1185">Reference proteome</keyword>
<keyword evidence="2" id="KW-0732">Signal</keyword>
<organism evidence="3 4">
    <name type="scientific">Streptomyces luteolus</name>
    <dbReference type="NCBI Taxonomy" id="3043615"/>
    <lineage>
        <taxon>Bacteria</taxon>
        <taxon>Bacillati</taxon>
        <taxon>Actinomycetota</taxon>
        <taxon>Actinomycetes</taxon>
        <taxon>Kitasatosporales</taxon>
        <taxon>Streptomycetaceae</taxon>
        <taxon>Streptomyces</taxon>
    </lineage>
</organism>
<feature type="compositionally biased region" description="Basic and acidic residues" evidence="1">
    <location>
        <begin position="52"/>
        <end position="84"/>
    </location>
</feature>
<feature type="signal peptide" evidence="2">
    <location>
        <begin position="1"/>
        <end position="28"/>
    </location>
</feature>
<proteinExistence type="predicted"/>
<accession>A0ABT6SUU9</accession>
<feature type="chain" id="PRO_5047256316" description="Lipoprotein" evidence="2">
    <location>
        <begin position="29"/>
        <end position="174"/>
    </location>
</feature>
<gene>
    <name evidence="3" type="ORF">QIT00_12620</name>
</gene>
<reference evidence="3 4" key="1">
    <citation type="submission" date="2023-05" db="EMBL/GenBank/DDBJ databases">
        <title>Draft genome sequence of Streptomyces sp. B-S-A12 isolated from a cave soil in Thailand.</title>
        <authorList>
            <person name="Chamroensaksri N."/>
            <person name="Muangham S."/>
        </authorList>
    </citation>
    <scope>NUCLEOTIDE SEQUENCE [LARGE SCALE GENOMIC DNA]</scope>
    <source>
        <strain evidence="3 4">B-S-A12</strain>
    </source>
</reference>
<dbReference type="EMBL" id="JASCIS010000010">
    <property type="protein sequence ID" value="MDI3419389.1"/>
    <property type="molecule type" value="Genomic_DNA"/>
</dbReference>
<evidence type="ECO:0000313" key="3">
    <source>
        <dbReference type="EMBL" id="MDI3419389.1"/>
    </source>
</evidence>